<keyword evidence="4" id="KW-1133">Transmembrane helix</keyword>
<dbReference type="GO" id="GO:0016020">
    <property type="term" value="C:membrane"/>
    <property type="evidence" value="ECO:0007669"/>
    <property type="project" value="InterPro"/>
</dbReference>
<evidence type="ECO:0000256" key="2">
    <source>
        <dbReference type="ARBA" id="ARBA00022777"/>
    </source>
</evidence>
<reference evidence="7" key="1">
    <citation type="submission" date="2017-05" db="EMBL/GenBank/DDBJ databases">
        <authorList>
            <person name="Barney B.M."/>
        </authorList>
    </citation>
    <scope>NUCLEOTIDE SEQUENCE [LARGE SCALE GENOMIC DNA]</scope>
    <source>
        <strain evidence="7">PSBB022</strain>
    </source>
</reference>
<dbReference type="SUPFAM" id="SSF55874">
    <property type="entry name" value="ATPase domain of HSP90 chaperone/DNA topoisomerase II/histidine kinase"/>
    <property type="match status" value="1"/>
</dbReference>
<evidence type="ECO:0000259" key="5">
    <source>
        <dbReference type="Pfam" id="PF07730"/>
    </source>
</evidence>
<feature type="transmembrane region" description="Helical" evidence="4">
    <location>
        <begin position="36"/>
        <end position="61"/>
    </location>
</feature>
<dbReference type="Pfam" id="PF07730">
    <property type="entry name" value="HisKA_3"/>
    <property type="match status" value="1"/>
</dbReference>
<evidence type="ECO:0000313" key="6">
    <source>
        <dbReference type="EMBL" id="OZY87920.1"/>
    </source>
</evidence>
<protein>
    <submittedName>
        <fullName evidence="6">Sensor histidine kinase</fullName>
    </submittedName>
</protein>
<feature type="domain" description="Signal transduction histidine kinase subgroup 3 dimerisation and phosphoacceptor" evidence="5">
    <location>
        <begin position="142"/>
        <end position="208"/>
    </location>
</feature>
<keyword evidence="1" id="KW-0808">Transferase</keyword>
<dbReference type="EMBL" id="NHNI01000001">
    <property type="protein sequence ID" value="OZY87920.1"/>
    <property type="molecule type" value="Genomic_DNA"/>
</dbReference>
<dbReference type="PANTHER" id="PTHR24421:SF63">
    <property type="entry name" value="SENSOR HISTIDINE KINASE DESK"/>
    <property type="match status" value="1"/>
</dbReference>
<dbReference type="InterPro" id="IPR050482">
    <property type="entry name" value="Sensor_HK_TwoCompSys"/>
</dbReference>
<dbReference type="GO" id="GO:0000155">
    <property type="term" value="F:phosphorelay sensor kinase activity"/>
    <property type="evidence" value="ECO:0007669"/>
    <property type="project" value="InterPro"/>
</dbReference>
<keyword evidence="4" id="KW-0812">Transmembrane</keyword>
<evidence type="ECO:0000256" key="4">
    <source>
        <dbReference type="SAM" id="Phobius"/>
    </source>
</evidence>
<evidence type="ECO:0000313" key="7">
    <source>
        <dbReference type="Proteomes" id="UP000216101"/>
    </source>
</evidence>
<dbReference type="AlphaFoldDB" id="A0A266QDQ0"/>
<evidence type="ECO:0000256" key="3">
    <source>
        <dbReference type="ARBA" id="ARBA00023012"/>
    </source>
</evidence>
<dbReference type="Gene3D" id="1.20.5.1930">
    <property type="match status" value="1"/>
</dbReference>
<dbReference type="GO" id="GO:0046983">
    <property type="term" value="F:protein dimerization activity"/>
    <property type="evidence" value="ECO:0007669"/>
    <property type="project" value="InterPro"/>
</dbReference>
<sequence length="330" mass="36760">MPFEGLQLPILIGVYCVFVGLYLWAITLSASQVWKAILALCVLSIVTTAYTPGASTFFSYVGFLIGFSYGTKIWLNLLAFLALVIIALHYTFNYPIPFFALPALSGLITISIIGYVERVRLEARISQQKSHEEIEQLAVIAERERIARDLHDILGHTLSSIALKAELAEKLLTQDKPDHAKQHVSELHQIARNTLSLVRQTVSGYKHRGLSGEVMELCDKLRQNGFVVELMGEIPQLTPRAETALILALTELTTNVLRHSNGNHCQIEFRHQCDKILVSMRDNGKVSSLIPGNGLQGIQERLNALAGDLQSSIHKGCEFVISLPRRELHQ</sequence>
<keyword evidence="4" id="KW-0472">Membrane</keyword>
<gene>
    <name evidence="6" type="ORF">CBP51_02940</name>
</gene>
<feature type="transmembrane region" description="Helical" evidence="4">
    <location>
        <begin position="12"/>
        <end position="30"/>
    </location>
</feature>
<evidence type="ECO:0000256" key="1">
    <source>
        <dbReference type="ARBA" id="ARBA00022679"/>
    </source>
</evidence>
<keyword evidence="7" id="KW-1185">Reference proteome</keyword>
<dbReference type="PANTHER" id="PTHR24421">
    <property type="entry name" value="NITRATE/NITRITE SENSOR PROTEIN NARX-RELATED"/>
    <property type="match status" value="1"/>
</dbReference>
<keyword evidence="3" id="KW-0902">Two-component regulatory system</keyword>
<accession>A0A266QDQ0</accession>
<feature type="transmembrane region" description="Helical" evidence="4">
    <location>
        <begin position="98"/>
        <end position="116"/>
    </location>
</feature>
<dbReference type="InterPro" id="IPR011712">
    <property type="entry name" value="Sig_transdc_His_kin_sub3_dim/P"/>
</dbReference>
<proteinExistence type="predicted"/>
<comment type="caution">
    <text evidence="6">The sequence shown here is derived from an EMBL/GenBank/DDBJ whole genome shotgun (WGS) entry which is preliminary data.</text>
</comment>
<name>A0A266QDQ0_9GAMM</name>
<dbReference type="Gene3D" id="3.30.565.10">
    <property type="entry name" value="Histidine kinase-like ATPase, C-terminal domain"/>
    <property type="match status" value="1"/>
</dbReference>
<dbReference type="Proteomes" id="UP000216101">
    <property type="component" value="Unassembled WGS sequence"/>
</dbReference>
<dbReference type="InterPro" id="IPR036890">
    <property type="entry name" value="HATPase_C_sf"/>
</dbReference>
<organism evidence="6 7">
    <name type="scientific">Cellvibrio mixtus</name>
    <dbReference type="NCBI Taxonomy" id="39650"/>
    <lineage>
        <taxon>Bacteria</taxon>
        <taxon>Pseudomonadati</taxon>
        <taxon>Pseudomonadota</taxon>
        <taxon>Gammaproteobacteria</taxon>
        <taxon>Cellvibrionales</taxon>
        <taxon>Cellvibrionaceae</taxon>
        <taxon>Cellvibrio</taxon>
    </lineage>
</organism>
<keyword evidence="2 6" id="KW-0418">Kinase</keyword>
<dbReference type="CDD" id="cd16917">
    <property type="entry name" value="HATPase_UhpB-NarQ-NarX-like"/>
    <property type="match status" value="1"/>
</dbReference>
<feature type="transmembrane region" description="Helical" evidence="4">
    <location>
        <begin position="73"/>
        <end position="92"/>
    </location>
</feature>